<dbReference type="InterPro" id="IPR036291">
    <property type="entry name" value="NAD(P)-bd_dom_sf"/>
</dbReference>
<dbReference type="EMBL" id="UGQT01000001">
    <property type="protein sequence ID" value="STZ61749.1"/>
    <property type="molecule type" value="Genomic_DNA"/>
</dbReference>
<dbReference type="Pfam" id="PF01113">
    <property type="entry name" value="DapB_N"/>
    <property type="match status" value="1"/>
</dbReference>
<feature type="domain" description="Dihydrodipicolinate reductase N-terminal" evidence="3">
    <location>
        <begin position="5"/>
        <end position="78"/>
    </location>
</feature>
<dbReference type="GO" id="GO:0009089">
    <property type="term" value="P:lysine biosynthetic process via diaminopimelate"/>
    <property type="evidence" value="ECO:0007669"/>
    <property type="project" value="InterPro"/>
</dbReference>
<protein>
    <submittedName>
        <fullName evidence="5">Dihydrodipicolinate reductase related protein</fullName>
    </submittedName>
</protein>
<proteinExistence type="predicted"/>
<reference evidence="5 6" key="1">
    <citation type="submission" date="2018-06" db="EMBL/GenBank/DDBJ databases">
        <authorList>
            <consortium name="Pathogen Informatics"/>
            <person name="Doyle S."/>
        </authorList>
    </citation>
    <scope>NUCLEOTIDE SEQUENCE [LARGE SCALE GENOMIC DNA]</scope>
    <source>
        <strain evidence="5 6">NCTC10821</strain>
    </source>
</reference>
<keyword evidence="2" id="KW-0560">Oxidoreductase</keyword>
<dbReference type="GO" id="GO:0008839">
    <property type="term" value="F:4-hydroxy-tetrahydrodipicolinate reductase"/>
    <property type="evidence" value="ECO:0007669"/>
    <property type="project" value="InterPro"/>
</dbReference>
<dbReference type="SUPFAM" id="SSF51735">
    <property type="entry name" value="NAD(P)-binding Rossmann-fold domains"/>
    <property type="match status" value="1"/>
</dbReference>
<sequence>MAPKRVVVWGTGFVGRMVIPEIVDHPNFELVGVGVSNPDKVGRDVGEICGMAVPVGVAATDDVDALIALRPDALVHYGPTAAHAEDNIRLISRFLRAGIDVCSTAMTPWVWPAMAVNPPNWITPIEQACAEGGASCFTTGIDPGFANDLFPLTLMGLCSQVRKVRASELLDYTNYEGDYEFEMGIGREPEFRPLLEHPEVLIFAWGATVPMMAHAAGIELDTITTTWDKWVTPTERKTVKGVIQPGQVAAVRFTINGVFRGETRIQLEHVNRIGHDAAPDWPSGSEDDVYRVDIEGTPSIFQETAFRFTDGSGRDPAAAGCLATGLRALNAVPAVNDLPPGWVTALDLPLIPGAGTIR</sequence>
<feature type="domain" description="2,4-diaminopentanoate dehydrogenase C-terminal" evidence="4">
    <location>
        <begin position="148"/>
        <end position="351"/>
    </location>
</feature>
<dbReference type="RefSeq" id="WP_115280613.1">
    <property type="nucleotide sequence ID" value="NZ_AP022600.1"/>
</dbReference>
<evidence type="ECO:0000256" key="2">
    <source>
        <dbReference type="ARBA" id="ARBA00023002"/>
    </source>
</evidence>
<name>A0A378TLZ9_9MYCO</name>
<dbReference type="InterPro" id="IPR045760">
    <property type="entry name" value="DAP_DH_C"/>
</dbReference>
<evidence type="ECO:0000256" key="1">
    <source>
        <dbReference type="ARBA" id="ARBA00022857"/>
    </source>
</evidence>
<evidence type="ECO:0000259" key="3">
    <source>
        <dbReference type="Pfam" id="PF01113"/>
    </source>
</evidence>
<dbReference type="AlphaFoldDB" id="A0A378TLZ9"/>
<evidence type="ECO:0000313" key="5">
    <source>
        <dbReference type="EMBL" id="STZ61749.1"/>
    </source>
</evidence>
<dbReference type="Proteomes" id="UP000254978">
    <property type="component" value="Unassembled WGS sequence"/>
</dbReference>
<dbReference type="InterPro" id="IPR000846">
    <property type="entry name" value="DapB_N"/>
</dbReference>
<evidence type="ECO:0000259" key="4">
    <source>
        <dbReference type="Pfam" id="PF19328"/>
    </source>
</evidence>
<dbReference type="CDD" id="cd24146">
    <property type="entry name" value="nat-AmDH_N_like"/>
    <property type="match status" value="1"/>
</dbReference>
<keyword evidence="1" id="KW-0521">NADP</keyword>
<accession>A0A378TLZ9</accession>
<gene>
    <name evidence="5" type="ORF">NCTC10821_05307</name>
</gene>
<dbReference type="OrthoDB" id="4759936at2"/>
<dbReference type="Gene3D" id="3.40.50.720">
    <property type="entry name" value="NAD(P)-binding Rossmann-like Domain"/>
    <property type="match status" value="1"/>
</dbReference>
<keyword evidence="6" id="KW-1185">Reference proteome</keyword>
<evidence type="ECO:0000313" key="6">
    <source>
        <dbReference type="Proteomes" id="UP000254978"/>
    </source>
</evidence>
<dbReference type="Pfam" id="PF19328">
    <property type="entry name" value="DAP_DH_C"/>
    <property type="match status" value="1"/>
</dbReference>
<organism evidence="5 6">
    <name type="scientific">Mycolicibacterium tokaiense</name>
    <dbReference type="NCBI Taxonomy" id="39695"/>
    <lineage>
        <taxon>Bacteria</taxon>
        <taxon>Bacillati</taxon>
        <taxon>Actinomycetota</taxon>
        <taxon>Actinomycetes</taxon>
        <taxon>Mycobacteriales</taxon>
        <taxon>Mycobacteriaceae</taxon>
        <taxon>Mycolicibacterium</taxon>
    </lineage>
</organism>